<dbReference type="AlphaFoldDB" id="A0AAE2SGG6"/>
<comment type="caution">
    <text evidence="3">The sequence shown here is derived from an EMBL/GenBank/DDBJ whole genome shotgun (WGS) entry which is preliminary data.</text>
</comment>
<dbReference type="Proteomes" id="UP000634206">
    <property type="component" value="Unassembled WGS sequence"/>
</dbReference>
<feature type="transmembrane region" description="Helical" evidence="2">
    <location>
        <begin position="20"/>
        <end position="40"/>
    </location>
</feature>
<evidence type="ECO:0000256" key="2">
    <source>
        <dbReference type="SAM" id="Phobius"/>
    </source>
</evidence>
<keyword evidence="4" id="KW-1185">Reference proteome</keyword>
<keyword evidence="2" id="KW-0472">Membrane</keyword>
<dbReference type="EMBL" id="JAENIG010000009">
    <property type="protein sequence ID" value="MBK1855951.1"/>
    <property type="molecule type" value="Genomic_DNA"/>
</dbReference>
<keyword evidence="2" id="KW-1133">Transmembrane helix</keyword>
<evidence type="ECO:0000313" key="3">
    <source>
        <dbReference type="EMBL" id="MBK1855951.1"/>
    </source>
</evidence>
<accession>A0AAE2SGG6</accession>
<protein>
    <submittedName>
        <fullName evidence="3">Uncharacterized protein</fullName>
    </submittedName>
</protein>
<feature type="region of interest" description="Disordered" evidence="1">
    <location>
        <begin position="115"/>
        <end position="147"/>
    </location>
</feature>
<keyword evidence="2" id="KW-0812">Transmembrane</keyword>
<gene>
    <name evidence="3" type="ORF">JIN83_13340</name>
</gene>
<evidence type="ECO:0000313" key="4">
    <source>
        <dbReference type="Proteomes" id="UP000634206"/>
    </source>
</evidence>
<organism evidence="3 4">
    <name type="scientific">Oceaniferula flava</name>
    <dbReference type="NCBI Taxonomy" id="2800421"/>
    <lineage>
        <taxon>Bacteria</taxon>
        <taxon>Pseudomonadati</taxon>
        <taxon>Verrucomicrobiota</taxon>
        <taxon>Verrucomicrobiia</taxon>
        <taxon>Verrucomicrobiales</taxon>
        <taxon>Verrucomicrobiaceae</taxon>
        <taxon>Oceaniferula</taxon>
    </lineage>
</organism>
<name>A0AAE2SGG6_9BACT</name>
<proteinExistence type="predicted"/>
<dbReference type="RefSeq" id="WP_309490563.1">
    <property type="nucleotide sequence ID" value="NZ_JAENIG010000009.1"/>
</dbReference>
<evidence type="ECO:0000256" key="1">
    <source>
        <dbReference type="SAM" id="MobiDB-lite"/>
    </source>
</evidence>
<sequence length="147" mass="16227">MLAVSTPWMSSFRHRVVEGIRVGLIFLLTLLISGLLPMLIQTYGYYDMAQKSGGIENIVEVVTEAPACEFCIAAQELQNKSEPDKQAPVNEDRVEIVKSHAIFHDQDFFRAPPVGPFEAGRKSRSGDELAPDSWVLAPVTPPPEVFG</sequence>
<reference evidence="3" key="1">
    <citation type="submission" date="2021-01" db="EMBL/GenBank/DDBJ databases">
        <title>Modified the classification status of verrucomicrobia.</title>
        <authorList>
            <person name="Feng X."/>
        </authorList>
    </citation>
    <scope>NUCLEOTIDE SEQUENCE</scope>
    <source>
        <strain evidence="3">5K15</strain>
    </source>
</reference>